<organism evidence="2 3">
    <name type="scientific">Trichoderma asperellum</name>
    <name type="common">Filamentous fungus</name>
    <dbReference type="NCBI Taxonomy" id="101201"/>
    <lineage>
        <taxon>Eukaryota</taxon>
        <taxon>Fungi</taxon>
        <taxon>Dikarya</taxon>
        <taxon>Ascomycota</taxon>
        <taxon>Pezizomycotina</taxon>
        <taxon>Sordariomycetes</taxon>
        <taxon>Hypocreomycetidae</taxon>
        <taxon>Hypocreales</taxon>
        <taxon>Hypocreaceae</taxon>
        <taxon>Trichoderma</taxon>
    </lineage>
</organism>
<keyword evidence="1" id="KW-0732">Signal</keyword>
<gene>
    <name evidence="2" type="ORF">TASIC1_0021000300</name>
</gene>
<evidence type="ECO:0000313" key="2">
    <source>
        <dbReference type="EMBL" id="GFP60556.1"/>
    </source>
</evidence>
<evidence type="ECO:0000256" key="1">
    <source>
        <dbReference type="SAM" id="SignalP"/>
    </source>
</evidence>
<feature type="chain" id="PRO_5027957735" evidence="1">
    <location>
        <begin position="19"/>
        <end position="296"/>
    </location>
</feature>
<dbReference type="Proteomes" id="UP000517252">
    <property type="component" value="Unassembled WGS sequence"/>
</dbReference>
<proteinExistence type="predicted"/>
<accession>A0A6V8R8W8</accession>
<protein>
    <submittedName>
        <fullName evidence="2">Uncharacterized protein</fullName>
    </submittedName>
</protein>
<dbReference type="EMBL" id="BLZH01000021">
    <property type="protein sequence ID" value="GFP60556.1"/>
    <property type="molecule type" value="Genomic_DNA"/>
</dbReference>
<feature type="signal peptide" evidence="1">
    <location>
        <begin position="1"/>
        <end position="18"/>
    </location>
</feature>
<dbReference type="OrthoDB" id="3467882at2759"/>
<comment type="caution">
    <text evidence="2">The sequence shown here is derived from an EMBL/GenBank/DDBJ whole genome shotgun (WGS) entry which is preliminary data.</text>
</comment>
<evidence type="ECO:0000313" key="3">
    <source>
        <dbReference type="Proteomes" id="UP000517252"/>
    </source>
</evidence>
<dbReference type="AlphaFoldDB" id="A0A6V8R8W8"/>
<sequence length="296" mass="33526">MRILLFLAIAHLSAIAWAGGYAGCLERVMFFQAYEIDGLLPTGRSIGYWCLKWISQRNICKAGQWRACNGDLEGGRCTFEQFMKQIHPDTPNPQQWPVYEDDPKAKPGAKPKLDVKETALNCLKAHRAANEDIVDIAPYRVMKGGGKGYGAAVKELGRRVDSRWQALTAVAKIENRPAFTVFDNAVDEIIRARRGDTGKRMYDAAMQLEQDENVTIKAEDLGPNPDPDETDPAKKEWKEVNWPETTNLAVEHGIEDAENKLRQWVRTYIFNDPSATTHRNMMKKFKEVVTGRNLCR</sequence>
<name>A0A6V8R8W8_TRIAP</name>
<reference evidence="2 3" key="1">
    <citation type="submission" date="2020-07" db="EMBL/GenBank/DDBJ databases">
        <title>Trichoderma asperellum IC-1 whole genome shotgun sequence.</title>
        <authorList>
            <person name="Kanamasa S."/>
            <person name="Takahashi H."/>
        </authorList>
    </citation>
    <scope>NUCLEOTIDE SEQUENCE [LARGE SCALE GENOMIC DNA]</scope>
    <source>
        <strain evidence="2 3">IC-1</strain>
    </source>
</reference>